<organism evidence="1 2">
    <name type="scientific">Necator americanus</name>
    <name type="common">Human hookworm</name>
    <dbReference type="NCBI Taxonomy" id="51031"/>
    <lineage>
        <taxon>Eukaryota</taxon>
        <taxon>Metazoa</taxon>
        <taxon>Ecdysozoa</taxon>
        <taxon>Nematoda</taxon>
        <taxon>Chromadorea</taxon>
        <taxon>Rhabditida</taxon>
        <taxon>Rhabditina</taxon>
        <taxon>Rhabditomorpha</taxon>
        <taxon>Strongyloidea</taxon>
        <taxon>Ancylostomatidae</taxon>
        <taxon>Bunostominae</taxon>
        <taxon>Necator</taxon>
    </lineage>
</organism>
<dbReference type="Proteomes" id="UP001303046">
    <property type="component" value="Unassembled WGS sequence"/>
</dbReference>
<evidence type="ECO:0000313" key="2">
    <source>
        <dbReference type="Proteomes" id="UP001303046"/>
    </source>
</evidence>
<dbReference type="PANTHER" id="PTHR47331">
    <property type="entry name" value="PHD-TYPE DOMAIN-CONTAINING PROTEIN"/>
    <property type="match status" value="1"/>
</dbReference>
<protein>
    <submittedName>
        <fullName evidence="1">Uncharacterized protein</fullName>
    </submittedName>
</protein>
<keyword evidence="2" id="KW-1185">Reference proteome</keyword>
<dbReference type="Pfam" id="PF05380">
    <property type="entry name" value="Peptidase_A17"/>
    <property type="match status" value="1"/>
</dbReference>
<gene>
    <name evidence="1" type="primary">Necator_chrIII.g11646</name>
    <name evidence="1" type="ORF">RB195_010881</name>
</gene>
<comment type="caution">
    <text evidence="1">The sequence shown here is derived from an EMBL/GenBank/DDBJ whole genome shotgun (WGS) entry which is preliminary data.</text>
</comment>
<dbReference type="EMBL" id="JAVFWL010000003">
    <property type="protein sequence ID" value="KAK6743845.1"/>
    <property type="molecule type" value="Genomic_DNA"/>
</dbReference>
<reference evidence="1 2" key="1">
    <citation type="submission" date="2023-08" db="EMBL/GenBank/DDBJ databases">
        <title>A Necator americanus chromosomal reference genome.</title>
        <authorList>
            <person name="Ilik V."/>
            <person name="Petrzelkova K.J."/>
            <person name="Pardy F."/>
            <person name="Fuh T."/>
            <person name="Niatou-Singa F.S."/>
            <person name="Gouil Q."/>
            <person name="Baker L."/>
            <person name="Ritchie M.E."/>
            <person name="Jex A.R."/>
            <person name="Gazzola D."/>
            <person name="Li H."/>
            <person name="Toshio Fujiwara R."/>
            <person name="Zhan B."/>
            <person name="Aroian R.V."/>
            <person name="Pafco B."/>
            <person name="Schwarz E.M."/>
        </authorList>
    </citation>
    <scope>NUCLEOTIDE SEQUENCE [LARGE SCALE GENOMIC DNA]</scope>
    <source>
        <strain evidence="1 2">Aroian</strain>
        <tissue evidence="1">Whole animal</tissue>
    </source>
</reference>
<name>A0ABR1D0P7_NECAM</name>
<sequence length="221" mass="25267">MAILAYLTAKSTPPSHEIARSIHVDNILLTAATEQEEKYVESKEHFQEHCCEHVPTSQVVNEGMHEKDKSPSGDFKFLGVKYITETDGLNVKVNHPSKTLLTKRDVVSIINSVYDAIGVTARLLIKLKLLIREIYDTRIKWNDYVHPVMTNKWNSICKEINGASISIQRTILTNVRNFHSSDAEVQNIHISKRELYFVMQAILRYQVAPSCVIMTLTWSRN</sequence>
<proteinExistence type="predicted"/>
<dbReference type="InterPro" id="IPR008042">
    <property type="entry name" value="Retrotrans_Pao"/>
</dbReference>
<evidence type="ECO:0000313" key="1">
    <source>
        <dbReference type="EMBL" id="KAK6743845.1"/>
    </source>
</evidence>
<accession>A0ABR1D0P7</accession>